<dbReference type="STRING" id="1058.SAMN05421783_12636"/>
<dbReference type="PROSITE" id="PS50110">
    <property type="entry name" value="RESPONSE_REGULATORY"/>
    <property type="match status" value="1"/>
</dbReference>
<feature type="domain" description="HTH luxR-type" evidence="4">
    <location>
        <begin position="160"/>
        <end position="225"/>
    </location>
</feature>
<dbReference type="GO" id="GO:0006355">
    <property type="term" value="P:regulation of DNA-templated transcription"/>
    <property type="evidence" value="ECO:0007669"/>
    <property type="project" value="InterPro"/>
</dbReference>
<dbReference type="PANTHER" id="PTHR43214">
    <property type="entry name" value="TWO-COMPONENT RESPONSE REGULATOR"/>
    <property type="match status" value="1"/>
</dbReference>
<name>A0A1H3BR10_THIRO</name>
<dbReference type="SUPFAM" id="SSF52172">
    <property type="entry name" value="CheY-like"/>
    <property type="match status" value="1"/>
</dbReference>
<feature type="domain" description="Response regulatory" evidence="5">
    <location>
        <begin position="19"/>
        <end position="135"/>
    </location>
</feature>
<dbReference type="InterPro" id="IPR011006">
    <property type="entry name" value="CheY-like_superfamily"/>
</dbReference>
<dbReference type="InterPro" id="IPR016032">
    <property type="entry name" value="Sig_transdc_resp-reg_C-effctor"/>
</dbReference>
<dbReference type="InterPro" id="IPR001789">
    <property type="entry name" value="Sig_transdc_resp-reg_receiver"/>
</dbReference>
<evidence type="ECO:0000256" key="1">
    <source>
        <dbReference type="ARBA" id="ARBA00022553"/>
    </source>
</evidence>
<dbReference type="InterPro" id="IPR000792">
    <property type="entry name" value="Tscrpt_reg_LuxR_C"/>
</dbReference>
<gene>
    <name evidence="6" type="ORF">SAMN05421783_12636</name>
</gene>
<evidence type="ECO:0000259" key="5">
    <source>
        <dbReference type="PROSITE" id="PS50110"/>
    </source>
</evidence>
<protein>
    <submittedName>
        <fullName evidence="6">Two component transcriptional regulator, LuxR family</fullName>
    </submittedName>
</protein>
<dbReference type="CDD" id="cd06170">
    <property type="entry name" value="LuxR_C_like"/>
    <property type="match status" value="1"/>
</dbReference>
<proteinExistence type="predicted"/>
<dbReference type="AlphaFoldDB" id="A0A1H3BR10"/>
<dbReference type="PROSITE" id="PS50043">
    <property type="entry name" value="HTH_LUXR_2"/>
    <property type="match status" value="1"/>
</dbReference>
<keyword evidence="2" id="KW-0238">DNA-binding</keyword>
<dbReference type="Pfam" id="PF00072">
    <property type="entry name" value="Response_reg"/>
    <property type="match status" value="1"/>
</dbReference>
<dbReference type="InterPro" id="IPR039420">
    <property type="entry name" value="WalR-like"/>
</dbReference>
<dbReference type="SUPFAM" id="SSF46894">
    <property type="entry name" value="C-terminal effector domain of the bipartite response regulators"/>
    <property type="match status" value="1"/>
</dbReference>
<evidence type="ECO:0000256" key="3">
    <source>
        <dbReference type="PROSITE-ProRule" id="PRU00169"/>
    </source>
</evidence>
<dbReference type="CDD" id="cd17535">
    <property type="entry name" value="REC_NarL-like"/>
    <property type="match status" value="1"/>
</dbReference>
<evidence type="ECO:0000313" key="7">
    <source>
        <dbReference type="Proteomes" id="UP000198816"/>
    </source>
</evidence>
<dbReference type="PANTHER" id="PTHR43214:SF43">
    <property type="entry name" value="TWO-COMPONENT RESPONSE REGULATOR"/>
    <property type="match status" value="1"/>
</dbReference>
<dbReference type="EMBL" id="FNNZ01000026">
    <property type="protein sequence ID" value="SDX44277.1"/>
    <property type="molecule type" value="Genomic_DNA"/>
</dbReference>
<dbReference type="RefSeq" id="WP_093036782.1">
    <property type="nucleotide sequence ID" value="NZ_FNNZ01000026.1"/>
</dbReference>
<evidence type="ECO:0000256" key="2">
    <source>
        <dbReference type="ARBA" id="ARBA00023125"/>
    </source>
</evidence>
<dbReference type="GO" id="GO:0003677">
    <property type="term" value="F:DNA binding"/>
    <property type="evidence" value="ECO:0007669"/>
    <property type="project" value="UniProtKB-KW"/>
</dbReference>
<dbReference type="Gene3D" id="3.40.50.2300">
    <property type="match status" value="1"/>
</dbReference>
<dbReference type="PROSITE" id="PS00622">
    <property type="entry name" value="HTH_LUXR_1"/>
    <property type="match status" value="1"/>
</dbReference>
<accession>A0A1H3BR10</accession>
<dbReference type="Pfam" id="PF00196">
    <property type="entry name" value="GerE"/>
    <property type="match status" value="1"/>
</dbReference>
<dbReference type="GO" id="GO:0000160">
    <property type="term" value="P:phosphorelay signal transduction system"/>
    <property type="evidence" value="ECO:0007669"/>
    <property type="project" value="InterPro"/>
</dbReference>
<evidence type="ECO:0000259" key="4">
    <source>
        <dbReference type="PROSITE" id="PS50043"/>
    </source>
</evidence>
<dbReference type="PRINTS" id="PR00038">
    <property type="entry name" value="HTHLUXR"/>
</dbReference>
<dbReference type="OrthoDB" id="9814495at2"/>
<feature type="modified residue" description="4-aspartylphosphate" evidence="3">
    <location>
        <position position="70"/>
    </location>
</feature>
<dbReference type="SMART" id="SM00448">
    <property type="entry name" value="REC"/>
    <property type="match status" value="1"/>
</dbReference>
<keyword evidence="7" id="KW-1185">Reference proteome</keyword>
<organism evidence="6 7">
    <name type="scientific">Thiocapsa roseopersicina</name>
    <dbReference type="NCBI Taxonomy" id="1058"/>
    <lineage>
        <taxon>Bacteria</taxon>
        <taxon>Pseudomonadati</taxon>
        <taxon>Pseudomonadota</taxon>
        <taxon>Gammaproteobacteria</taxon>
        <taxon>Chromatiales</taxon>
        <taxon>Chromatiaceae</taxon>
        <taxon>Thiocapsa</taxon>
    </lineage>
</organism>
<sequence length="227" mass="25237">MALDAGVHQTNTTETGRIQIVIFDDQPFLLLGVERLLADEPDIRIQASCTDGAQCLEAVRRYQPDILILDPSLPDNAGLAVLEALARDSLTTKTVIFTRSLTEIELLRVMHLGVQGVVLKQMPPEMLVQCLRKVHAGGQWHEKTSFGLAFDMMLRRERRQREVAALLTPREVELTRLVAAGFDTCAIAAQLNIAPGTVKVHLHRIYIKLGLRNRVALTNFARDKGLA</sequence>
<dbReference type="InterPro" id="IPR058245">
    <property type="entry name" value="NreC/VraR/RcsB-like_REC"/>
</dbReference>
<keyword evidence="1 3" id="KW-0597">Phosphoprotein</keyword>
<evidence type="ECO:0000313" key="6">
    <source>
        <dbReference type="EMBL" id="SDX44277.1"/>
    </source>
</evidence>
<reference evidence="7" key="1">
    <citation type="submission" date="2016-10" db="EMBL/GenBank/DDBJ databases">
        <authorList>
            <person name="Varghese N."/>
            <person name="Submissions S."/>
        </authorList>
    </citation>
    <scope>NUCLEOTIDE SEQUENCE [LARGE SCALE GENOMIC DNA]</scope>
    <source>
        <strain evidence="7">DSM 217</strain>
    </source>
</reference>
<dbReference type="Proteomes" id="UP000198816">
    <property type="component" value="Unassembled WGS sequence"/>
</dbReference>
<dbReference type="SMART" id="SM00421">
    <property type="entry name" value="HTH_LUXR"/>
    <property type="match status" value="1"/>
</dbReference>